<dbReference type="HOGENOM" id="CLU_1897529_0_0_1"/>
<proteinExistence type="predicted"/>
<dbReference type="AlphaFoldDB" id="A0A0C9U0K3"/>
<accession>A0A0C9U0K3</accession>
<reference evidence="1 2" key="1">
    <citation type="submission" date="2014-06" db="EMBL/GenBank/DDBJ databases">
        <title>Evolutionary Origins and Diversification of the Mycorrhizal Mutualists.</title>
        <authorList>
            <consortium name="DOE Joint Genome Institute"/>
            <consortium name="Mycorrhizal Genomics Consortium"/>
            <person name="Kohler A."/>
            <person name="Kuo A."/>
            <person name="Nagy L.G."/>
            <person name="Floudas D."/>
            <person name="Copeland A."/>
            <person name="Barry K.W."/>
            <person name="Cichocki N."/>
            <person name="Veneault-Fourrey C."/>
            <person name="LaButti K."/>
            <person name="Lindquist E.A."/>
            <person name="Lipzen A."/>
            <person name="Lundell T."/>
            <person name="Morin E."/>
            <person name="Murat C."/>
            <person name="Riley R."/>
            <person name="Ohm R."/>
            <person name="Sun H."/>
            <person name="Tunlid A."/>
            <person name="Henrissat B."/>
            <person name="Grigoriev I.V."/>
            <person name="Hibbett D.S."/>
            <person name="Martin F."/>
        </authorList>
    </citation>
    <scope>NUCLEOTIDE SEQUENCE [LARGE SCALE GENOMIC DNA]</scope>
    <source>
        <strain evidence="1 2">SS14</strain>
    </source>
</reference>
<dbReference type="OrthoDB" id="2675723at2759"/>
<name>A0A0C9U0K3_SPHS4</name>
<keyword evidence="2" id="KW-1185">Reference proteome</keyword>
<protein>
    <submittedName>
        <fullName evidence="1">Uncharacterized protein</fullName>
    </submittedName>
</protein>
<organism evidence="1 2">
    <name type="scientific">Sphaerobolus stellatus (strain SS14)</name>
    <dbReference type="NCBI Taxonomy" id="990650"/>
    <lineage>
        <taxon>Eukaryota</taxon>
        <taxon>Fungi</taxon>
        <taxon>Dikarya</taxon>
        <taxon>Basidiomycota</taxon>
        <taxon>Agaricomycotina</taxon>
        <taxon>Agaricomycetes</taxon>
        <taxon>Phallomycetidae</taxon>
        <taxon>Geastrales</taxon>
        <taxon>Sphaerobolaceae</taxon>
        <taxon>Sphaerobolus</taxon>
    </lineage>
</organism>
<dbReference type="EMBL" id="KN838198">
    <property type="protein sequence ID" value="KIJ22477.1"/>
    <property type="molecule type" value="Genomic_DNA"/>
</dbReference>
<sequence>MLPDALQEPLASSELPEKAKLRLPSDFDIENHECLGLTTLAETEFLLCMGQANDALKQLRETLSLKSFLVRHNKRDTIGQIAKRRSEMEIDWTDRCVKKWAEVYQRAFEAMGRLRKAGEDVNHGGQFRTLLSEDLIMLSAWMEEHCTWRDKGEMAEARVA</sequence>
<evidence type="ECO:0000313" key="1">
    <source>
        <dbReference type="EMBL" id="KIJ22477.1"/>
    </source>
</evidence>
<gene>
    <name evidence="1" type="ORF">M422DRAFT_277080</name>
</gene>
<dbReference type="Proteomes" id="UP000054279">
    <property type="component" value="Unassembled WGS sequence"/>
</dbReference>
<evidence type="ECO:0000313" key="2">
    <source>
        <dbReference type="Proteomes" id="UP000054279"/>
    </source>
</evidence>